<evidence type="ECO:0000313" key="1">
    <source>
        <dbReference type="EMBL" id="MPC86767.1"/>
    </source>
</evidence>
<protein>
    <submittedName>
        <fullName evidence="1">Uncharacterized protein</fullName>
    </submittedName>
</protein>
<sequence>MDRNTSRLQSGSCGIAVEAHVHVGRWMRTATRSDREEDGCVKLNHVSSFQVMVRTHNET</sequence>
<dbReference type="EMBL" id="VSRR010072456">
    <property type="protein sequence ID" value="MPC86767.1"/>
    <property type="molecule type" value="Genomic_DNA"/>
</dbReference>
<dbReference type="AlphaFoldDB" id="A0A5B7IZA5"/>
<evidence type="ECO:0000313" key="2">
    <source>
        <dbReference type="Proteomes" id="UP000324222"/>
    </source>
</evidence>
<gene>
    <name evidence="1" type="ORF">E2C01_081603</name>
</gene>
<accession>A0A5B7IZA5</accession>
<reference evidence="1 2" key="1">
    <citation type="submission" date="2019-05" db="EMBL/GenBank/DDBJ databases">
        <title>Another draft genome of Portunus trituberculatus and its Hox gene families provides insights of decapod evolution.</title>
        <authorList>
            <person name="Jeong J.-H."/>
            <person name="Song I."/>
            <person name="Kim S."/>
            <person name="Choi T."/>
            <person name="Kim D."/>
            <person name="Ryu S."/>
            <person name="Kim W."/>
        </authorList>
    </citation>
    <scope>NUCLEOTIDE SEQUENCE [LARGE SCALE GENOMIC DNA]</scope>
    <source>
        <tissue evidence="1">Muscle</tissue>
    </source>
</reference>
<name>A0A5B7IZA5_PORTR</name>
<dbReference type="Proteomes" id="UP000324222">
    <property type="component" value="Unassembled WGS sequence"/>
</dbReference>
<comment type="caution">
    <text evidence="1">The sequence shown here is derived from an EMBL/GenBank/DDBJ whole genome shotgun (WGS) entry which is preliminary data.</text>
</comment>
<organism evidence="1 2">
    <name type="scientific">Portunus trituberculatus</name>
    <name type="common">Swimming crab</name>
    <name type="synonym">Neptunus trituberculatus</name>
    <dbReference type="NCBI Taxonomy" id="210409"/>
    <lineage>
        <taxon>Eukaryota</taxon>
        <taxon>Metazoa</taxon>
        <taxon>Ecdysozoa</taxon>
        <taxon>Arthropoda</taxon>
        <taxon>Crustacea</taxon>
        <taxon>Multicrustacea</taxon>
        <taxon>Malacostraca</taxon>
        <taxon>Eumalacostraca</taxon>
        <taxon>Eucarida</taxon>
        <taxon>Decapoda</taxon>
        <taxon>Pleocyemata</taxon>
        <taxon>Brachyura</taxon>
        <taxon>Eubrachyura</taxon>
        <taxon>Portunoidea</taxon>
        <taxon>Portunidae</taxon>
        <taxon>Portuninae</taxon>
        <taxon>Portunus</taxon>
    </lineage>
</organism>
<proteinExistence type="predicted"/>
<keyword evidence="2" id="KW-1185">Reference proteome</keyword>